<sequence length="207" mass="23840">MQSGQTDIFRDDQAQLHYAELCNALYERELLSLAQSSNLSLLKRRLKGLSHHIKRVASSMLAHQGPLELDIHNASWQARHAAHCPGHGSDGKLFEWLHKHACLGLPVPVWLGELGCEHLELDSVDRIDRENRCLHLNKHGWFSLDGTHQDHQYLETRKLLLPTKPTLTAACCGHSWKHQRRTQPRTLSLRELLLSNQINWKNFRKPL</sequence>
<protein>
    <submittedName>
        <fullName evidence="1">Uncharacterized protein</fullName>
    </submittedName>
</protein>
<reference evidence="1" key="1">
    <citation type="submission" date="2021-03" db="EMBL/GenBank/DDBJ databases">
        <title>novel species isolated from a fishpond in China.</title>
        <authorList>
            <person name="Lu H."/>
            <person name="Cai Z."/>
        </authorList>
    </citation>
    <scope>NUCLEOTIDE SEQUENCE</scope>
    <source>
        <strain evidence="1">JCM 30855</strain>
    </source>
</reference>
<name>A0A939DQT7_9ALTE</name>
<dbReference type="AlphaFoldDB" id="A0A939DQT7"/>
<dbReference type="Proteomes" id="UP000664654">
    <property type="component" value="Unassembled WGS sequence"/>
</dbReference>
<evidence type="ECO:0000313" key="2">
    <source>
        <dbReference type="Proteomes" id="UP000664654"/>
    </source>
</evidence>
<organism evidence="1 2">
    <name type="scientific">Bowmanella dokdonensis</name>
    <dbReference type="NCBI Taxonomy" id="751969"/>
    <lineage>
        <taxon>Bacteria</taxon>
        <taxon>Pseudomonadati</taxon>
        <taxon>Pseudomonadota</taxon>
        <taxon>Gammaproteobacteria</taxon>
        <taxon>Alteromonadales</taxon>
        <taxon>Alteromonadaceae</taxon>
        <taxon>Bowmanella</taxon>
    </lineage>
</organism>
<comment type="caution">
    <text evidence="1">The sequence shown here is derived from an EMBL/GenBank/DDBJ whole genome shotgun (WGS) entry which is preliminary data.</text>
</comment>
<proteinExistence type="predicted"/>
<dbReference type="EMBL" id="JAFKCV010000013">
    <property type="protein sequence ID" value="MBN7827049.1"/>
    <property type="molecule type" value="Genomic_DNA"/>
</dbReference>
<keyword evidence="2" id="KW-1185">Reference proteome</keyword>
<gene>
    <name evidence="1" type="ORF">J0A66_17580</name>
</gene>
<evidence type="ECO:0000313" key="1">
    <source>
        <dbReference type="EMBL" id="MBN7827049.1"/>
    </source>
</evidence>
<dbReference type="RefSeq" id="WP_206575161.1">
    <property type="nucleotide sequence ID" value="NZ_JAFKCV010000013.1"/>
</dbReference>
<accession>A0A939DQT7</accession>